<dbReference type="InterPro" id="IPR023534">
    <property type="entry name" value="Rof/RNase_P-like"/>
</dbReference>
<comment type="subunit">
    <text evidence="5">Component of nuclear RNase P and RNase MRP ribonucleoproteins. RNase P consists of a catalytic RNA moiety and 10 different protein chains; POP1, POP4, POP5, POP7, RPP14, RPP21, RPP25, RPP30, RPP38 and RPP40. Within the RNase P complex, POP1, POP7 and RPP25 form the 'finger' subcomplex, POP5, RPP14, RPP40 and homodimeric RPP30 form the 'palm' subcomplex, and RPP21, POP4 and RPP38 form the 'wrist' subcomplex. All subunits of the RNase P complex interact with the catalytic RNA. Several subunits of RNase P are also part of the RNase MRP complex. RNase MRP consists of a catalytic RNA moiety and about 8 protein subunits; POP1, POP7, RPP25, RPP30, RPP38, RPP40 and possibly also POP4 and POP5.</text>
</comment>
<dbReference type="SMART" id="SM00538">
    <property type="entry name" value="POP4"/>
    <property type="match status" value="1"/>
</dbReference>
<dbReference type="Pfam" id="PF01868">
    <property type="entry name" value="RNase_P-MRP_p29"/>
    <property type="match status" value="1"/>
</dbReference>
<dbReference type="PANTHER" id="PTHR13348:SF0">
    <property type="entry name" value="RIBONUCLEASE P PROTEIN SUBUNIT P29"/>
    <property type="match status" value="1"/>
</dbReference>
<evidence type="ECO:0000256" key="3">
    <source>
        <dbReference type="ARBA" id="ARBA00006181"/>
    </source>
</evidence>
<dbReference type="Proteomes" id="UP000694865">
    <property type="component" value="Unplaced"/>
</dbReference>
<evidence type="ECO:0000313" key="7">
    <source>
        <dbReference type="RefSeq" id="XP_002736301.1"/>
    </source>
</evidence>
<comment type="function">
    <text evidence="1">Component of ribonuclease P, a ribonucleoprotein complex that generates mature tRNA molecules by cleaving their 5'-ends.</text>
</comment>
<gene>
    <name evidence="7" type="primary">LOC100374685</name>
</gene>
<dbReference type="InterPro" id="IPR036980">
    <property type="entry name" value="RNase_P/MRP_Rpp29_sf"/>
</dbReference>
<dbReference type="PANTHER" id="PTHR13348">
    <property type="entry name" value="RIBONUCLEASE P SUBUNIT P29"/>
    <property type="match status" value="1"/>
</dbReference>
<accession>A0ABM0GSC9</accession>
<dbReference type="RefSeq" id="XP_002736301.1">
    <property type="nucleotide sequence ID" value="XM_002736255.2"/>
</dbReference>
<dbReference type="Gene3D" id="2.30.30.210">
    <property type="entry name" value="Ribonuclease P/MRP, subunit p29"/>
    <property type="match status" value="1"/>
</dbReference>
<protein>
    <recommendedName>
        <fullName evidence="4">Ribonuclease P protein subunit p29</fullName>
    </recommendedName>
</protein>
<dbReference type="InterPro" id="IPR002730">
    <property type="entry name" value="Rpp29/RNP1"/>
</dbReference>
<comment type="subcellular location">
    <subcellularLocation>
        <location evidence="2">Nucleus</location>
    </subcellularLocation>
</comment>
<dbReference type="InterPro" id="IPR016848">
    <property type="entry name" value="RNase_P/MRP_Rpp29-subunit"/>
</dbReference>
<evidence type="ECO:0000256" key="5">
    <source>
        <dbReference type="ARBA" id="ARBA00046486"/>
    </source>
</evidence>
<comment type="similarity">
    <text evidence="3">Belongs to the eukaryotic/archaeal RNase P protein component 1 family.</text>
</comment>
<keyword evidence="6" id="KW-1185">Reference proteome</keyword>
<reference evidence="7" key="1">
    <citation type="submission" date="2025-08" db="UniProtKB">
        <authorList>
            <consortium name="RefSeq"/>
        </authorList>
    </citation>
    <scope>IDENTIFICATION</scope>
    <source>
        <tissue evidence="7">Testes</tissue>
    </source>
</reference>
<name>A0ABM0GSC9_SACKO</name>
<evidence type="ECO:0000256" key="2">
    <source>
        <dbReference type="ARBA" id="ARBA00004123"/>
    </source>
</evidence>
<evidence type="ECO:0000256" key="1">
    <source>
        <dbReference type="ARBA" id="ARBA00002435"/>
    </source>
</evidence>
<proteinExistence type="inferred from homology"/>
<dbReference type="SUPFAM" id="SSF101744">
    <property type="entry name" value="Rof/RNase P subunit-like"/>
    <property type="match status" value="1"/>
</dbReference>
<organism evidence="6 7">
    <name type="scientific">Saccoglossus kowalevskii</name>
    <name type="common">Acorn worm</name>
    <dbReference type="NCBI Taxonomy" id="10224"/>
    <lineage>
        <taxon>Eukaryota</taxon>
        <taxon>Metazoa</taxon>
        <taxon>Hemichordata</taxon>
        <taxon>Enteropneusta</taxon>
        <taxon>Harrimaniidae</taxon>
        <taxon>Saccoglossus</taxon>
    </lineage>
</organism>
<dbReference type="GeneID" id="100374685"/>
<evidence type="ECO:0000256" key="4">
    <source>
        <dbReference type="ARBA" id="ARBA00016225"/>
    </source>
</evidence>
<evidence type="ECO:0000313" key="6">
    <source>
        <dbReference type="Proteomes" id="UP000694865"/>
    </source>
</evidence>
<sequence>MTSVNKEASMLPSTSKEAAVYYGAYNDLPEEVNKYKEELGIEKPAQNVFVESFLRRTVTSKRRVDQEIRNILSAKAIVMDVVKPKKVPTETSMKQRKSLTAKERRQLKIYDIKPDHQKYTIYEPLHYLWKDYIRDYLQILPEKGFNKQTLEKLLKADYHGCIIKVTKSKCPSYVGTTGIVVQETKNVFKIITKDDILKTIPKVNTVFCVEVQSLLVTLYGNHLRRRASERSVKKFKSKPTIDL</sequence>